<dbReference type="Proteomes" id="UP001054945">
    <property type="component" value="Unassembled WGS sequence"/>
</dbReference>
<organism evidence="1 2">
    <name type="scientific">Caerostris extrusa</name>
    <name type="common">Bark spider</name>
    <name type="synonym">Caerostris bankana</name>
    <dbReference type="NCBI Taxonomy" id="172846"/>
    <lineage>
        <taxon>Eukaryota</taxon>
        <taxon>Metazoa</taxon>
        <taxon>Ecdysozoa</taxon>
        <taxon>Arthropoda</taxon>
        <taxon>Chelicerata</taxon>
        <taxon>Arachnida</taxon>
        <taxon>Araneae</taxon>
        <taxon>Araneomorphae</taxon>
        <taxon>Entelegynae</taxon>
        <taxon>Araneoidea</taxon>
        <taxon>Araneidae</taxon>
        <taxon>Caerostris</taxon>
    </lineage>
</organism>
<keyword evidence="2" id="KW-1185">Reference proteome</keyword>
<dbReference type="AlphaFoldDB" id="A0AAV4SUK9"/>
<feature type="non-terminal residue" evidence="1">
    <location>
        <position position="1"/>
    </location>
</feature>
<reference evidence="1 2" key="1">
    <citation type="submission" date="2021-06" db="EMBL/GenBank/DDBJ databases">
        <title>Caerostris extrusa draft genome.</title>
        <authorList>
            <person name="Kono N."/>
            <person name="Arakawa K."/>
        </authorList>
    </citation>
    <scope>NUCLEOTIDE SEQUENCE [LARGE SCALE GENOMIC DNA]</scope>
</reference>
<dbReference type="EMBL" id="BPLR01010095">
    <property type="protein sequence ID" value="GIY36831.1"/>
    <property type="molecule type" value="Genomic_DNA"/>
</dbReference>
<evidence type="ECO:0000313" key="1">
    <source>
        <dbReference type="EMBL" id="GIY36831.1"/>
    </source>
</evidence>
<proteinExistence type="predicted"/>
<gene>
    <name evidence="1" type="ORF">CEXT_569321</name>
</gene>
<evidence type="ECO:0000313" key="2">
    <source>
        <dbReference type="Proteomes" id="UP001054945"/>
    </source>
</evidence>
<accession>A0AAV4SUK9</accession>
<protein>
    <submittedName>
        <fullName evidence="1">Uncharacterized protein</fullName>
    </submittedName>
</protein>
<comment type="caution">
    <text evidence="1">The sequence shown here is derived from an EMBL/GenBank/DDBJ whole genome shotgun (WGS) entry which is preliminary data.</text>
</comment>
<name>A0AAV4SUK9_CAEEX</name>
<sequence>GNYSDILSEDSHLAIRGIFSGGQDH</sequence>